<dbReference type="InterPro" id="IPR011990">
    <property type="entry name" value="TPR-like_helical_dom_sf"/>
</dbReference>
<evidence type="ECO:0000313" key="6">
    <source>
        <dbReference type="Proteomes" id="UP001347796"/>
    </source>
</evidence>
<reference evidence="5 6" key="1">
    <citation type="submission" date="2024-01" db="EMBL/GenBank/DDBJ databases">
        <title>The genome of the rayed Mediterranean limpet Patella caerulea (Linnaeus, 1758).</title>
        <authorList>
            <person name="Anh-Thu Weber A."/>
            <person name="Halstead-Nussloch G."/>
        </authorList>
    </citation>
    <scope>NUCLEOTIDE SEQUENCE [LARGE SCALE GENOMIC DNA]</scope>
    <source>
        <strain evidence="5">AATW-2023a</strain>
        <tissue evidence="5">Whole specimen</tissue>
    </source>
</reference>
<evidence type="ECO:0000313" key="5">
    <source>
        <dbReference type="EMBL" id="KAK6186671.1"/>
    </source>
</evidence>
<keyword evidence="6" id="KW-1185">Reference proteome</keyword>
<accession>A0AAN8Q3X6</accession>
<dbReference type="GO" id="GO:0062101">
    <property type="term" value="F:peptidyl-aspartic acid 3-dioxygenase activity"/>
    <property type="evidence" value="ECO:0007669"/>
    <property type="project" value="InterPro"/>
</dbReference>
<proteinExistence type="inferred from homology"/>
<feature type="transmembrane region" description="Helical" evidence="3">
    <location>
        <begin position="43"/>
        <end position="63"/>
    </location>
</feature>
<dbReference type="InterPro" id="IPR027443">
    <property type="entry name" value="IPNS-like_sf"/>
</dbReference>
<evidence type="ECO:0000256" key="3">
    <source>
        <dbReference type="SAM" id="Phobius"/>
    </source>
</evidence>
<comment type="caution">
    <text evidence="5">The sequence shown here is derived from an EMBL/GenBank/DDBJ whole genome shotgun (WGS) entry which is preliminary data.</text>
</comment>
<dbReference type="EMBL" id="JAZGQO010000005">
    <property type="protein sequence ID" value="KAK6186671.1"/>
    <property type="molecule type" value="Genomic_DNA"/>
</dbReference>
<feature type="compositionally biased region" description="Low complexity" evidence="2">
    <location>
        <begin position="92"/>
        <end position="142"/>
    </location>
</feature>
<keyword evidence="3" id="KW-0472">Membrane</keyword>
<dbReference type="SUPFAM" id="SSF48452">
    <property type="entry name" value="TPR-like"/>
    <property type="match status" value="1"/>
</dbReference>
<feature type="domain" description="Aspartyl/asparaginy/proline hydroxylase" evidence="4">
    <location>
        <begin position="423"/>
        <end position="576"/>
    </location>
</feature>
<dbReference type="InterPro" id="IPR007803">
    <property type="entry name" value="Asp/Arg/Pro-Hydrxlase"/>
</dbReference>
<feature type="region of interest" description="Disordered" evidence="2">
    <location>
        <begin position="87"/>
        <end position="153"/>
    </location>
</feature>
<feature type="region of interest" description="Disordered" evidence="2">
    <location>
        <begin position="1"/>
        <end position="41"/>
    </location>
</feature>
<protein>
    <recommendedName>
        <fullName evidence="4">Aspartyl/asparaginy/proline hydroxylase domain-containing protein</fullName>
    </recommendedName>
</protein>
<keyword evidence="3" id="KW-1133">Transmembrane helix</keyword>
<organism evidence="5 6">
    <name type="scientific">Patella caerulea</name>
    <name type="common">Rayed Mediterranean limpet</name>
    <dbReference type="NCBI Taxonomy" id="87958"/>
    <lineage>
        <taxon>Eukaryota</taxon>
        <taxon>Metazoa</taxon>
        <taxon>Spiralia</taxon>
        <taxon>Lophotrochozoa</taxon>
        <taxon>Mollusca</taxon>
        <taxon>Gastropoda</taxon>
        <taxon>Patellogastropoda</taxon>
        <taxon>Patelloidea</taxon>
        <taxon>Patellidae</taxon>
        <taxon>Patella</taxon>
    </lineage>
</organism>
<dbReference type="Gene3D" id="1.25.40.10">
    <property type="entry name" value="Tetratricopeptide repeat domain"/>
    <property type="match status" value="1"/>
</dbReference>
<dbReference type="PANTHER" id="PTHR12366:SF29">
    <property type="entry name" value="ASPARTYL BETA-HYDROXYLASE, ISOFORM L"/>
    <property type="match status" value="1"/>
</dbReference>
<dbReference type="Gene3D" id="2.60.120.330">
    <property type="entry name" value="B-lactam Antibiotic, Isopenicillin N Synthase, Chain"/>
    <property type="match status" value="1"/>
</dbReference>
<evidence type="ECO:0000256" key="1">
    <source>
        <dbReference type="ARBA" id="ARBA00007730"/>
    </source>
</evidence>
<evidence type="ECO:0000259" key="4">
    <source>
        <dbReference type="Pfam" id="PF05118"/>
    </source>
</evidence>
<dbReference type="SUPFAM" id="SSF51197">
    <property type="entry name" value="Clavaminate synthase-like"/>
    <property type="match status" value="1"/>
</dbReference>
<feature type="compositionally biased region" description="Basic and acidic residues" evidence="2">
    <location>
        <begin position="12"/>
        <end position="38"/>
    </location>
</feature>
<dbReference type="Pfam" id="PF13432">
    <property type="entry name" value="TPR_16"/>
    <property type="match status" value="1"/>
</dbReference>
<evidence type="ECO:0000256" key="2">
    <source>
        <dbReference type="SAM" id="MobiDB-lite"/>
    </source>
</evidence>
<dbReference type="AlphaFoldDB" id="A0AAN8Q3X6"/>
<gene>
    <name evidence="5" type="ORF">SNE40_005957</name>
</gene>
<name>A0AAN8Q3X6_PATCE</name>
<dbReference type="Proteomes" id="UP001347796">
    <property type="component" value="Unassembled WGS sequence"/>
</dbReference>
<sequence>MVSKKKSTSKTVSDRKDEINDGVKVKERKGGIKKEGVKKSSSGGYVGVVVFLSVLVAVMAVIFSSPVLQKEIVDVINKYSNFQSSLDDTIHHPPTTNHNTENTPISQSDQDTTSQSAQDTTSQSDKDTTSQSDKATTSQSDQPQDDKSKSQKVKVVEYDKSEITNKLDNKIRVELDAADDLYEKKNYLNSKALYEEILLKYPYSPRALYGKANCLSKMAEIERSNQLLEESIRVFNLLVTAGDVPDQLLLTAGPELARLQTFRGWNTRAIKTHQLLADRFPKNISLKNQLGVSLLIAGQNTRAKTVFQQVLDIDKNNGFGNVHLGFIYKVENQDLEKAVKYLRAGLNSNAPGTIEGKFYFHLGDALVRLNRPDEARQVYIEGAEKGVLLSPDQRSLYNVNHLTGRPWWTVEQTGYSKYIKLLEDNWKIIRDEGLANMDVEKGVFLPESENLIETGDWKQFTLYARGRQDKRNCQRAPKTCSILQQIPDAIECSRGQVKFSVMHPGVHVWPHTGPTNCRLRAHLGLVIPPGPKIRVANDTRTWTEGEVIIFDDSFEHEVWHHGDSLRLVLIVDFWHPELSTKLRKQLTAI</sequence>
<dbReference type="GO" id="GO:0005783">
    <property type="term" value="C:endoplasmic reticulum"/>
    <property type="evidence" value="ECO:0007669"/>
    <property type="project" value="TreeGrafter"/>
</dbReference>
<dbReference type="PANTHER" id="PTHR12366">
    <property type="entry name" value="ASPARTYL/ASPARAGINYL BETA-HYDROXYLASE"/>
    <property type="match status" value="1"/>
</dbReference>
<comment type="similarity">
    <text evidence="1">Belongs to the aspartyl/asparaginyl beta-hydroxylase family.</text>
</comment>
<dbReference type="InterPro" id="IPR039038">
    <property type="entry name" value="ASPH"/>
</dbReference>
<dbReference type="Pfam" id="PF05118">
    <property type="entry name" value="Asp_Arg_Hydrox"/>
    <property type="match status" value="1"/>
</dbReference>
<feature type="compositionally biased region" description="Basic and acidic residues" evidence="2">
    <location>
        <begin position="144"/>
        <end position="153"/>
    </location>
</feature>
<keyword evidence="3" id="KW-0812">Transmembrane</keyword>